<evidence type="ECO:0000256" key="4">
    <source>
        <dbReference type="ARBA" id="ARBA00022827"/>
    </source>
</evidence>
<reference evidence="8 9" key="1">
    <citation type="journal article" date="2008" name="Nature">
        <title>The genome of the choanoflagellate Monosiga brevicollis and the origin of metazoans.</title>
        <authorList>
            <consortium name="JGI Sequencing"/>
            <person name="King N."/>
            <person name="Westbrook M.J."/>
            <person name="Young S.L."/>
            <person name="Kuo A."/>
            <person name="Abedin M."/>
            <person name="Chapman J."/>
            <person name="Fairclough S."/>
            <person name="Hellsten U."/>
            <person name="Isogai Y."/>
            <person name="Letunic I."/>
            <person name="Marr M."/>
            <person name="Pincus D."/>
            <person name="Putnam N."/>
            <person name="Rokas A."/>
            <person name="Wright K.J."/>
            <person name="Zuzow R."/>
            <person name="Dirks W."/>
            <person name="Good M."/>
            <person name="Goodstein D."/>
            <person name="Lemons D."/>
            <person name="Li W."/>
            <person name="Lyons J.B."/>
            <person name="Morris A."/>
            <person name="Nichols S."/>
            <person name="Richter D.J."/>
            <person name="Salamov A."/>
            <person name="Bork P."/>
            <person name="Lim W.A."/>
            <person name="Manning G."/>
            <person name="Miller W.T."/>
            <person name="McGinnis W."/>
            <person name="Shapiro H."/>
            <person name="Tjian R."/>
            <person name="Grigoriev I.V."/>
            <person name="Rokhsar D."/>
        </authorList>
    </citation>
    <scope>NUCLEOTIDE SEQUENCE [LARGE SCALE GENOMIC DNA]</scope>
    <source>
        <strain evidence="9">MX1 / ATCC 50154</strain>
    </source>
</reference>
<keyword evidence="4 5" id="KW-0274">FAD</keyword>
<dbReference type="FunCoup" id="A9UQQ4">
    <property type="interactions" value="831"/>
</dbReference>
<evidence type="ECO:0000256" key="1">
    <source>
        <dbReference type="ARBA" id="ARBA00004305"/>
    </source>
</evidence>
<comment type="function">
    <text evidence="5">The electron transfer flavoprotein serves as a specific electron acceptor for several dehydrogenases, including five acyl-CoA dehydrogenases, glutaryl-CoA and sarcosine dehydrogenase. It transfers the electrons to the main mitochondrial respiratory chain via ETF-ubiquinone oxidoreductase (ETF dehydrogenase).</text>
</comment>
<dbReference type="eggNOG" id="KOG3954">
    <property type="taxonomic scope" value="Eukaryota"/>
</dbReference>
<keyword evidence="9" id="KW-1185">Reference proteome</keyword>
<dbReference type="RefSeq" id="XP_001742849.1">
    <property type="nucleotide sequence ID" value="XM_001742797.1"/>
</dbReference>
<dbReference type="GO" id="GO:0050660">
    <property type="term" value="F:flavin adenine dinucleotide binding"/>
    <property type="evidence" value="ECO:0000318"/>
    <property type="project" value="GO_Central"/>
</dbReference>
<dbReference type="SUPFAM" id="SSF52467">
    <property type="entry name" value="DHS-like NAD/FAD-binding domain"/>
    <property type="match status" value="1"/>
</dbReference>
<dbReference type="KEGG" id="mbr:MONBRDRAFT_21090"/>
<dbReference type="SMART" id="SM00893">
    <property type="entry name" value="ETF"/>
    <property type="match status" value="1"/>
</dbReference>
<keyword evidence="3 5" id="KW-0285">Flavoprotein</keyword>
<dbReference type="OMA" id="HHICGIG"/>
<dbReference type="PIRSF" id="PIRSF000089">
    <property type="entry name" value="Electra_flavoP_a"/>
    <property type="match status" value="1"/>
</dbReference>
<feature type="binding site" evidence="6">
    <location>
        <position position="195"/>
    </location>
    <ligand>
        <name>FAD</name>
        <dbReference type="ChEBI" id="CHEBI:57692"/>
    </ligand>
</feature>
<proteinExistence type="inferred from homology"/>
<dbReference type="PANTHER" id="PTHR43153">
    <property type="entry name" value="ELECTRON TRANSFER FLAVOPROTEIN ALPHA"/>
    <property type="match status" value="1"/>
</dbReference>
<evidence type="ECO:0000313" key="8">
    <source>
        <dbReference type="EMBL" id="EDQ93087.1"/>
    </source>
</evidence>
<evidence type="ECO:0000256" key="3">
    <source>
        <dbReference type="ARBA" id="ARBA00022630"/>
    </source>
</evidence>
<feature type="binding site" evidence="6">
    <location>
        <position position="272"/>
    </location>
    <ligand>
        <name>FAD</name>
        <dbReference type="ChEBI" id="CHEBI:57692"/>
    </ligand>
</feature>
<dbReference type="InterPro" id="IPR033947">
    <property type="entry name" value="ETF_alpha_N"/>
</dbReference>
<dbReference type="GeneID" id="5887516"/>
<dbReference type="FunFam" id="3.40.50.1220:FF:000001">
    <property type="entry name" value="Electron transfer flavoprotein, alpha subunit"/>
    <property type="match status" value="1"/>
</dbReference>
<dbReference type="GO" id="GO:0009055">
    <property type="term" value="F:electron transfer activity"/>
    <property type="evidence" value="ECO:0000318"/>
    <property type="project" value="GO_Central"/>
</dbReference>
<keyword evidence="5" id="KW-0249">Electron transport</keyword>
<organism evidence="8 9">
    <name type="scientific">Monosiga brevicollis</name>
    <name type="common">Choanoflagellate</name>
    <dbReference type="NCBI Taxonomy" id="81824"/>
    <lineage>
        <taxon>Eukaryota</taxon>
        <taxon>Choanoflagellata</taxon>
        <taxon>Craspedida</taxon>
        <taxon>Salpingoecidae</taxon>
        <taxon>Monosiga</taxon>
    </lineage>
</organism>
<dbReference type="GO" id="GO:0005759">
    <property type="term" value="C:mitochondrial matrix"/>
    <property type="evidence" value="ECO:0007669"/>
    <property type="project" value="UniProtKB-SubCell"/>
</dbReference>
<dbReference type="InterPro" id="IPR014731">
    <property type="entry name" value="ETF_asu_C"/>
</dbReference>
<dbReference type="PANTHER" id="PTHR43153:SF1">
    <property type="entry name" value="ELECTRON TRANSFER FLAVOPROTEIN SUBUNIT ALPHA, MITOCHONDRIAL"/>
    <property type="match status" value="1"/>
</dbReference>
<dbReference type="InParanoid" id="A9UQQ4"/>
<dbReference type="InterPro" id="IPR014730">
    <property type="entry name" value="ETF_a/b_N"/>
</dbReference>
<evidence type="ECO:0000256" key="5">
    <source>
        <dbReference type="PIRNR" id="PIRNR000089"/>
    </source>
</evidence>
<protein>
    <recommendedName>
        <fullName evidence="5">Electron transfer flavoprotein subunit alpha</fullName>
        <shortName evidence="5">Alpha-ETF</shortName>
    </recommendedName>
</protein>
<dbReference type="GO" id="GO:0033539">
    <property type="term" value="P:fatty acid beta-oxidation using acyl-CoA dehydrogenase"/>
    <property type="evidence" value="ECO:0000318"/>
    <property type="project" value="GO_Central"/>
</dbReference>
<dbReference type="STRING" id="81824.A9UQQ4"/>
<dbReference type="InterPro" id="IPR001308">
    <property type="entry name" value="ETF_a/FixB"/>
</dbReference>
<dbReference type="Pfam" id="PF00766">
    <property type="entry name" value="ETF_alpha"/>
    <property type="match status" value="1"/>
</dbReference>
<accession>A9UQQ4</accession>
<dbReference type="Gene3D" id="3.40.50.1220">
    <property type="entry name" value="TPP-binding domain"/>
    <property type="match status" value="1"/>
</dbReference>
<name>A9UQQ4_MONBE</name>
<evidence type="ECO:0000313" key="9">
    <source>
        <dbReference type="Proteomes" id="UP000001357"/>
    </source>
</evidence>
<evidence type="ECO:0000256" key="2">
    <source>
        <dbReference type="ARBA" id="ARBA00005817"/>
    </source>
</evidence>
<dbReference type="InterPro" id="IPR014729">
    <property type="entry name" value="Rossmann-like_a/b/a_fold"/>
</dbReference>
<feature type="binding site" evidence="6">
    <location>
        <begin position="220"/>
        <end position="221"/>
    </location>
    <ligand>
        <name>FAD</name>
        <dbReference type="ChEBI" id="CHEBI:57692"/>
    </ligand>
</feature>
<dbReference type="Proteomes" id="UP000001357">
    <property type="component" value="Unassembled WGS sequence"/>
</dbReference>
<feature type="binding site" evidence="6">
    <location>
        <begin position="251"/>
        <end position="258"/>
    </location>
    <ligand>
        <name>FAD</name>
        <dbReference type="ChEBI" id="CHEBI:57692"/>
    </ligand>
</feature>
<sequence length="303" mass="31550">MFRPVTRVAAPLRQYARSRLASTLVYVDHNNGALNPAVRSAINAASKLGGDVTALVAGGDDASVAPVILKAQEANKYTHILAAASSVGKNVMPRVAAKLDVSMVSDVTGISSEDTFERPIYAGNAMASVKSSDAVKILTIRPTAFDEAAAEGGSATTEAFEVDATQDLATFKGQELTKSDRPQLADASRVVSGGRALKSSENFSIIYDLADAMGAAVGASRAAVDAGYVPNDLQVGQTGKIVAPELYLAVGISGAIQHIAGMKDSKTIACINKDAEAPIFQISDYGLEADLFKAVPEMTEKLK</sequence>
<keyword evidence="5" id="KW-0496">Mitochondrion</keyword>
<feature type="binding site" evidence="6">
    <location>
        <begin position="234"/>
        <end position="238"/>
    </location>
    <ligand>
        <name>FAD</name>
        <dbReference type="ChEBI" id="CHEBI:57692"/>
    </ligand>
</feature>
<gene>
    <name evidence="8" type="ORF">MONBRDRAFT_21090</name>
</gene>
<dbReference type="CDD" id="cd01715">
    <property type="entry name" value="ETF_alpha"/>
    <property type="match status" value="1"/>
</dbReference>
<dbReference type="Gene3D" id="3.40.50.620">
    <property type="entry name" value="HUPs"/>
    <property type="match status" value="2"/>
</dbReference>
<dbReference type="InterPro" id="IPR029035">
    <property type="entry name" value="DHS-like_NAD/FAD-binding_dom"/>
</dbReference>
<dbReference type="SUPFAM" id="SSF52402">
    <property type="entry name" value="Adenine nucleotide alpha hydrolases-like"/>
    <property type="match status" value="1"/>
</dbReference>
<dbReference type="EMBL" id="CH991543">
    <property type="protein sequence ID" value="EDQ93087.1"/>
    <property type="molecule type" value="Genomic_DNA"/>
</dbReference>
<feature type="domain" description="Electron transfer flavoprotein alpha/beta-subunit N-terminal" evidence="7">
    <location>
        <begin position="23"/>
        <end position="175"/>
    </location>
</feature>
<dbReference type="Pfam" id="PF01012">
    <property type="entry name" value="ETF"/>
    <property type="match status" value="1"/>
</dbReference>
<evidence type="ECO:0000259" key="7">
    <source>
        <dbReference type="SMART" id="SM00893"/>
    </source>
</evidence>
<comment type="subunit">
    <text evidence="5">Heterodimer of an alpha and a beta subunit.</text>
</comment>
<dbReference type="AlphaFoldDB" id="A9UQQ4"/>
<comment type="cofactor">
    <cofactor evidence="5 6">
        <name>FAD</name>
        <dbReference type="ChEBI" id="CHEBI:57692"/>
    </cofactor>
    <text evidence="5 6">Binds 1 FAD per dimer.</text>
</comment>
<evidence type="ECO:0000256" key="6">
    <source>
        <dbReference type="PIRSR" id="PIRSR000089-1"/>
    </source>
</evidence>
<comment type="similarity">
    <text evidence="2 5">Belongs to the ETF alpha-subunit/FixB family.</text>
</comment>
<dbReference type="GO" id="GO:0005739">
    <property type="term" value="C:mitochondrion"/>
    <property type="evidence" value="ECO:0000318"/>
    <property type="project" value="GO_Central"/>
</dbReference>
<keyword evidence="5" id="KW-0813">Transport</keyword>
<comment type="subcellular location">
    <subcellularLocation>
        <location evidence="1 5">Mitochondrion matrix</location>
    </subcellularLocation>
</comment>